<dbReference type="Proteomes" id="UP000268162">
    <property type="component" value="Unassembled WGS sequence"/>
</dbReference>
<dbReference type="PANTHER" id="PTHR14580">
    <property type="entry name" value="MULTIPLE MYELOMA TUMOR-ASSOCIATED PROTEIN 2 FAMILY MEMBER"/>
    <property type="match status" value="1"/>
</dbReference>
<keyword evidence="3" id="KW-1185">Reference proteome</keyword>
<keyword evidence="2" id="KW-0418">Kinase</keyword>
<dbReference type="InterPro" id="IPR039207">
    <property type="entry name" value="MMTAG2-like"/>
</dbReference>
<gene>
    <name evidence="2" type="ORF">BJ085DRAFT_3376</name>
</gene>
<organism evidence="2 3">
    <name type="scientific">Dimargaris cristalligena</name>
    <dbReference type="NCBI Taxonomy" id="215637"/>
    <lineage>
        <taxon>Eukaryota</taxon>
        <taxon>Fungi</taxon>
        <taxon>Fungi incertae sedis</taxon>
        <taxon>Zoopagomycota</taxon>
        <taxon>Kickxellomycotina</taxon>
        <taxon>Dimargaritomycetes</taxon>
        <taxon>Dimargaritales</taxon>
        <taxon>Dimargaritaceae</taxon>
        <taxon>Dimargaris</taxon>
    </lineage>
</organism>
<dbReference type="EMBL" id="ML002653">
    <property type="protein sequence ID" value="RKP36441.1"/>
    <property type="molecule type" value="Genomic_DNA"/>
</dbReference>
<name>A0A4P9ZUA3_9FUNG</name>
<dbReference type="PANTHER" id="PTHR14580:SF0">
    <property type="entry name" value="MULTIPLE MYELOMA TUMOR-ASSOCIATED PROTEIN 2"/>
    <property type="match status" value="1"/>
</dbReference>
<dbReference type="Pfam" id="PF10159">
    <property type="entry name" value="MMtag"/>
    <property type="match status" value="1"/>
</dbReference>
<protein>
    <submittedName>
        <fullName evidence="2">Kinase phosphorylation domain-containing protein</fullName>
    </submittedName>
</protein>
<proteinExistence type="predicted"/>
<evidence type="ECO:0000259" key="1">
    <source>
        <dbReference type="Pfam" id="PF10159"/>
    </source>
</evidence>
<feature type="non-terminal residue" evidence="2">
    <location>
        <position position="75"/>
    </location>
</feature>
<feature type="non-terminal residue" evidence="2">
    <location>
        <position position="1"/>
    </location>
</feature>
<evidence type="ECO:0000313" key="2">
    <source>
        <dbReference type="EMBL" id="RKP36441.1"/>
    </source>
</evidence>
<dbReference type="InterPro" id="IPR019315">
    <property type="entry name" value="MMTA2_N"/>
</dbReference>
<sequence>GNRGGRDQFSWDKVKDTRDREYYLGNSVRAPTGRWQAGRDIFWYSKERADQNQAEIEKLKAQEARALAEALGMAP</sequence>
<keyword evidence="2" id="KW-0808">Transferase</keyword>
<dbReference type="GO" id="GO:0016301">
    <property type="term" value="F:kinase activity"/>
    <property type="evidence" value="ECO:0007669"/>
    <property type="project" value="UniProtKB-KW"/>
</dbReference>
<evidence type="ECO:0000313" key="3">
    <source>
        <dbReference type="Proteomes" id="UP000268162"/>
    </source>
</evidence>
<dbReference type="AlphaFoldDB" id="A0A4P9ZUA3"/>
<feature type="domain" description="Multiple myeloma tumor-associated protein 2-like N-terminal" evidence="1">
    <location>
        <begin position="1"/>
        <end position="72"/>
    </location>
</feature>
<accession>A0A4P9ZUA3</accession>
<reference evidence="3" key="1">
    <citation type="journal article" date="2018" name="Nat. Microbiol.">
        <title>Leveraging single-cell genomics to expand the fungal tree of life.</title>
        <authorList>
            <person name="Ahrendt S.R."/>
            <person name="Quandt C.A."/>
            <person name="Ciobanu D."/>
            <person name="Clum A."/>
            <person name="Salamov A."/>
            <person name="Andreopoulos B."/>
            <person name="Cheng J.F."/>
            <person name="Woyke T."/>
            <person name="Pelin A."/>
            <person name="Henrissat B."/>
            <person name="Reynolds N.K."/>
            <person name="Benny G.L."/>
            <person name="Smith M.E."/>
            <person name="James T.Y."/>
            <person name="Grigoriev I.V."/>
        </authorList>
    </citation>
    <scope>NUCLEOTIDE SEQUENCE [LARGE SCALE GENOMIC DNA]</scope>
    <source>
        <strain evidence="3">RSA 468</strain>
    </source>
</reference>